<proteinExistence type="predicted"/>
<name>A0A0S4QX78_9ACTN</name>
<dbReference type="Proteomes" id="UP000198802">
    <property type="component" value="Unassembled WGS sequence"/>
</dbReference>
<evidence type="ECO:0000313" key="2">
    <source>
        <dbReference type="EMBL" id="CUU59500.1"/>
    </source>
</evidence>
<evidence type="ECO:0000313" key="3">
    <source>
        <dbReference type="Proteomes" id="UP000198802"/>
    </source>
</evidence>
<dbReference type="AlphaFoldDB" id="A0A0S4QX78"/>
<protein>
    <submittedName>
        <fullName evidence="2">Uncharacterized protein</fullName>
    </submittedName>
</protein>
<keyword evidence="3" id="KW-1185">Reference proteome</keyword>
<reference evidence="3" key="1">
    <citation type="submission" date="2015-11" db="EMBL/GenBank/DDBJ databases">
        <authorList>
            <person name="Varghese N."/>
        </authorList>
    </citation>
    <scope>NUCLEOTIDE SEQUENCE [LARGE SCALE GENOMIC DNA]</scope>
    <source>
        <strain evidence="3">DSM 45899</strain>
    </source>
</reference>
<evidence type="ECO:0000256" key="1">
    <source>
        <dbReference type="SAM" id="MobiDB-lite"/>
    </source>
</evidence>
<accession>A0A0S4QX78</accession>
<dbReference type="EMBL" id="FAOZ01000028">
    <property type="protein sequence ID" value="CUU59500.1"/>
    <property type="molecule type" value="Genomic_DNA"/>
</dbReference>
<feature type="region of interest" description="Disordered" evidence="1">
    <location>
        <begin position="1"/>
        <end position="39"/>
    </location>
</feature>
<sequence>MLRSDHDTDSDEGPVFAGEAGPGDGPAPGLPGAPDPKVTSALGQCAQEAGLPGLALETRSADGTTTSVVVVSAARE</sequence>
<gene>
    <name evidence="2" type="ORF">Ga0074812_12872</name>
</gene>
<organism evidence="2 3">
    <name type="scientific">Parafrankia irregularis</name>
    <dbReference type="NCBI Taxonomy" id="795642"/>
    <lineage>
        <taxon>Bacteria</taxon>
        <taxon>Bacillati</taxon>
        <taxon>Actinomycetota</taxon>
        <taxon>Actinomycetes</taxon>
        <taxon>Frankiales</taxon>
        <taxon>Frankiaceae</taxon>
        <taxon>Parafrankia</taxon>
    </lineage>
</organism>